<comment type="caution">
    <text evidence="2">The sequence shown here is derived from an EMBL/GenBank/DDBJ whole genome shotgun (WGS) entry which is preliminary data.</text>
</comment>
<name>A0A9N8MY51_9BURK</name>
<evidence type="ECO:0000256" key="1">
    <source>
        <dbReference type="SAM" id="Phobius"/>
    </source>
</evidence>
<accession>A0A9N8MY51</accession>
<organism evidence="2 3">
    <name type="scientific">Paraburkholderia domus</name>
    <dbReference type="NCBI Taxonomy" id="2793075"/>
    <lineage>
        <taxon>Bacteria</taxon>
        <taxon>Pseudomonadati</taxon>
        <taxon>Pseudomonadota</taxon>
        <taxon>Betaproteobacteria</taxon>
        <taxon>Burkholderiales</taxon>
        <taxon>Burkholderiaceae</taxon>
        <taxon>Paraburkholderia</taxon>
    </lineage>
</organism>
<sequence>MDKLFTFLESDQNYARVLKWANVVIVAVAIYMLGVLLFAFPNK</sequence>
<gene>
    <name evidence="2" type="ORF">R70211_04460</name>
</gene>
<evidence type="ECO:0000313" key="3">
    <source>
        <dbReference type="Proteomes" id="UP000675121"/>
    </source>
</evidence>
<proteinExistence type="predicted"/>
<keyword evidence="1" id="KW-0472">Membrane</keyword>
<dbReference type="EMBL" id="CAJNAS010000012">
    <property type="protein sequence ID" value="CAE6920352.1"/>
    <property type="molecule type" value="Genomic_DNA"/>
</dbReference>
<dbReference type="Proteomes" id="UP000675121">
    <property type="component" value="Unassembled WGS sequence"/>
</dbReference>
<protein>
    <submittedName>
        <fullName evidence="2">Uncharacterized protein</fullName>
    </submittedName>
</protein>
<keyword evidence="1" id="KW-1133">Transmembrane helix</keyword>
<feature type="transmembrane region" description="Helical" evidence="1">
    <location>
        <begin position="20"/>
        <end position="40"/>
    </location>
</feature>
<keyword evidence="3" id="KW-1185">Reference proteome</keyword>
<keyword evidence="1" id="KW-0812">Transmembrane</keyword>
<evidence type="ECO:0000313" key="2">
    <source>
        <dbReference type="EMBL" id="CAE6920352.1"/>
    </source>
</evidence>
<dbReference type="AlphaFoldDB" id="A0A9N8MY51"/>
<reference evidence="2" key="1">
    <citation type="submission" date="2021-02" db="EMBL/GenBank/DDBJ databases">
        <authorList>
            <person name="Vanwijnsberghe S."/>
        </authorList>
    </citation>
    <scope>NUCLEOTIDE SEQUENCE</scope>
    <source>
        <strain evidence="2">R-70211</strain>
    </source>
</reference>